<evidence type="ECO:0000313" key="2">
    <source>
        <dbReference type="Proteomes" id="UP000607331"/>
    </source>
</evidence>
<gene>
    <name evidence="1" type="ORF">HII27_04415</name>
</gene>
<accession>A0ABR6RPA1</accession>
<proteinExistence type="predicted"/>
<dbReference type="RefSeq" id="WP_185666767.1">
    <property type="nucleotide sequence ID" value="NZ_JABBJF010000003.1"/>
</dbReference>
<name>A0ABR6RPA1_9ENTR</name>
<organism evidence="1 2">
    <name type="scientific">Kluyvera sichuanensis</name>
    <dbReference type="NCBI Taxonomy" id="2725494"/>
    <lineage>
        <taxon>Bacteria</taxon>
        <taxon>Pseudomonadati</taxon>
        <taxon>Pseudomonadota</taxon>
        <taxon>Gammaproteobacteria</taxon>
        <taxon>Enterobacterales</taxon>
        <taxon>Enterobacteriaceae</taxon>
        <taxon>Kluyvera</taxon>
    </lineage>
</organism>
<protein>
    <recommendedName>
        <fullName evidence="3">Roadblock/LC7 domain-containing protein</fullName>
    </recommendedName>
</protein>
<dbReference type="EMBL" id="JABBJF010000003">
    <property type="protein sequence ID" value="MBC1184953.1"/>
    <property type="molecule type" value="Genomic_DNA"/>
</dbReference>
<sequence length="120" mass="13030">MSNITESLNSLMEVSGAIAASVVDSNSGMMLGQTTGSGVDLELASAGNTEVVRAKLRTMETLKTNDQIEDILITLGKQYHIIHPIDKTPGLFIYFVLDKSKANLALARHHVQEVQHQLVV</sequence>
<evidence type="ECO:0000313" key="1">
    <source>
        <dbReference type="EMBL" id="MBC1184953.1"/>
    </source>
</evidence>
<reference evidence="1 2" key="1">
    <citation type="submission" date="2020-04" db="EMBL/GenBank/DDBJ databases">
        <title>The draft genome of Kluyvera sichuanensis strain SCKS090646.</title>
        <authorList>
            <person name="Wei L."/>
            <person name="Liu L."/>
            <person name="Feng Y."/>
            <person name="Zong Z."/>
        </authorList>
    </citation>
    <scope>NUCLEOTIDE SEQUENCE [LARGE SCALE GENOMIC DNA]</scope>
    <source>
        <strain evidence="1 2">090646</strain>
    </source>
</reference>
<evidence type="ECO:0008006" key="3">
    <source>
        <dbReference type="Google" id="ProtNLM"/>
    </source>
</evidence>
<dbReference type="Proteomes" id="UP000607331">
    <property type="component" value="Unassembled WGS sequence"/>
</dbReference>
<comment type="caution">
    <text evidence="1">The sequence shown here is derived from an EMBL/GenBank/DDBJ whole genome shotgun (WGS) entry which is preliminary data.</text>
</comment>
<keyword evidence="2" id="KW-1185">Reference proteome</keyword>
<dbReference type="SUPFAM" id="SSF103196">
    <property type="entry name" value="Roadblock/LC7 domain"/>
    <property type="match status" value="1"/>
</dbReference>